<dbReference type="SUPFAM" id="SSF56762">
    <property type="entry name" value="HydB/Nqo4-like"/>
    <property type="match status" value="1"/>
</dbReference>
<dbReference type="GO" id="GO:0051287">
    <property type="term" value="F:NAD binding"/>
    <property type="evidence" value="ECO:0007669"/>
    <property type="project" value="InterPro"/>
</dbReference>
<feature type="domain" description="NADH-quinone oxidoreductase subunit D" evidence="4">
    <location>
        <begin position="275"/>
        <end position="424"/>
    </location>
</feature>
<dbReference type="InterPro" id="IPR001501">
    <property type="entry name" value="Ni-dep_hyd_lsu"/>
</dbReference>
<protein>
    <submittedName>
        <fullName evidence="5">NADH-quinone oxidoreductase subunit D</fullName>
    </submittedName>
</protein>
<name>A0A5B8M0I7_9MICO</name>
<dbReference type="InterPro" id="IPR037232">
    <property type="entry name" value="NADH_quin_OxRdtase_su_C/D-like"/>
</dbReference>
<dbReference type="PANTHER" id="PTHR43485">
    <property type="entry name" value="HYDROGENASE-4 COMPONENT G"/>
    <property type="match status" value="1"/>
</dbReference>
<keyword evidence="1" id="KW-0560">Oxidoreductase</keyword>
<evidence type="ECO:0000256" key="1">
    <source>
        <dbReference type="ARBA" id="ARBA00023002"/>
    </source>
</evidence>
<dbReference type="Pfam" id="PF00329">
    <property type="entry name" value="Complex1_30kDa"/>
    <property type="match status" value="1"/>
</dbReference>
<accession>A0A5B8M0I7</accession>
<proteinExistence type="predicted"/>
<dbReference type="GO" id="GO:0016151">
    <property type="term" value="F:nickel cation binding"/>
    <property type="evidence" value="ECO:0007669"/>
    <property type="project" value="InterPro"/>
</dbReference>
<dbReference type="Proteomes" id="UP000320216">
    <property type="component" value="Chromosome"/>
</dbReference>
<dbReference type="KEGG" id="huw:FPZ11_05765"/>
<dbReference type="Gene3D" id="1.10.645.10">
    <property type="entry name" value="Cytochrome-c3 Hydrogenase, chain B"/>
    <property type="match status" value="1"/>
</dbReference>
<dbReference type="AlphaFoldDB" id="A0A5B8M0I7"/>
<dbReference type="InterPro" id="IPR001268">
    <property type="entry name" value="NADH_UbQ_OxRdtase_30kDa_su"/>
</dbReference>
<dbReference type="SUPFAM" id="SSF143243">
    <property type="entry name" value="Nqo5-like"/>
    <property type="match status" value="1"/>
</dbReference>
<organism evidence="5 6">
    <name type="scientific">Humibacter ginsenosidimutans</name>
    <dbReference type="NCBI Taxonomy" id="2599293"/>
    <lineage>
        <taxon>Bacteria</taxon>
        <taxon>Bacillati</taxon>
        <taxon>Actinomycetota</taxon>
        <taxon>Actinomycetes</taxon>
        <taxon>Micrococcales</taxon>
        <taxon>Microbacteriaceae</taxon>
        <taxon>Humibacter</taxon>
    </lineage>
</organism>
<dbReference type="InterPro" id="IPR029014">
    <property type="entry name" value="NiFe-Hase_large"/>
</dbReference>
<dbReference type="GO" id="GO:0048038">
    <property type="term" value="F:quinone binding"/>
    <property type="evidence" value="ECO:0007669"/>
    <property type="project" value="InterPro"/>
</dbReference>
<dbReference type="PANTHER" id="PTHR43485:SF1">
    <property type="entry name" value="FORMATE HYDROGENLYASE SUBUNIT 5-RELATED"/>
    <property type="match status" value="1"/>
</dbReference>
<dbReference type="Pfam" id="PF00346">
    <property type="entry name" value="Complex1_49kDa"/>
    <property type="match status" value="1"/>
</dbReference>
<reference evidence="5 6" key="1">
    <citation type="submission" date="2019-07" db="EMBL/GenBank/DDBJ databases">
        <title>Full genome sequence of Humibacter sp. WJ7-1.</title>
        <authorList>
            <person name="Im W.-T."/>
        </authorList>
    </citation>
    <scope>NUCLEOTIDE SEQUENCE [LARGE SCALE GENOMIC DNA]</scope>
    <source>
        <strain evidence="5 6">WJ7-1</strain>
    </source>
</reference>
<dbReference type="RefSeq" id="WP_146319134.1">
    <property type="nucleotide sequence ID" value="NZ_CP042305.1"/>
</dbReference>
<feature type="domain" description="NADH:ubiquinone oxidoreductase 30kDa subunit" evidence="3">
    <location>
        <begin position="62"/>
        <end position="109"/>
    </location>
</feature>
<evidence type="ECO:0000313" key="6">
    <source>
        <dbReference type="Proteomes" id="UP000320216"/>
    </source>
</evidence>
<dbReference type="GO" id="GO:0016651">
    <property type="term" value="F:oxidoreductase activity, acting on NAD(P)H"/>
    <property type="evidence" value="ECO:0007669"/>
    <property type="project" value="InterPro"/>
</dbReference>
<evidence type="ECO:0000259" key="4">
    <source>
        <dbReference type="Pfam" id="PF00346"/>
    </source>
</evidence>
<keyword evidence="2" id="KW-0520">NAD</keyword>
<evidence type="ECO:0000313" key="5">
    <source>
        <dbReference type="EMBL" id="QDZ14338.1"/>
    </source>
</evidence>
<dbReference type="OrthoDB" id="3196856at2"/>
<evidence type="ECO:0000259" key="3">
    <source>
        <dbReference type="Pfam" id="PF00329"/>
    </source>
</evidence>
<dbReference type="InterPro" id="IPR052197">
    <property type="entry name" value="ComplexI_49kDa-like"/>
</dbReference>
<keyword evidence="6" id="KW-1185">Reference proteome</keyword>
<gene>
    <name evidence="5" type="ORF">FPZ11_05765</name>
</gene>
<sequence length="508" mass="54588">MSATRAGSTPVVTALPDTTAWHDAAVEQVKGGARFAGLYADDDRLIAILDGGRGFELVETFVRRDADGAGSYPSLSNEVPPAFWYERAAYDLSGLMPIGHPRPDPLLLPLHPGSDRPAPGASAADLGALIVSADTDTPGPVDLSGHGLLTLTFGPVRSGVSESIEFLLETPGEDIPHLNIRPHFKHRGIAKRFESLAPRDAVLVAERVEGIASVAHALAFCHAVESAAGTRVPPRAQLLRVIYAELERIANHLECAMRLSEAAGLGVAISRFAWHKELVMRTMSALTGSRFGRGATVPGGVRAPHIDPSAAFGAEWIALKGRVLDDARRVMRTSSFLDRLRGTGVLDGDYARRWALLGPIGRASGHEIDARWQHPYDGYEVLRLPVEPAFDTDGDARARLRVRWQEVATSFDLIAQSVAALPRSDELAWSSEAEESVSDGPALGVAEGPQGEVLYSIRFENGVIARCLARSPALHDLVAFRDAFHSDVFTDFAFIEASFGLSYAGVAM</sequence>
<dbReference type="InterPro" id="IPR001135">
    <property type="entry name" value="NADH_Q_OxRdtase_suD"/>
</dbReference>
<evidence type="ECO:0000256" key="2">
    <source>
        <dbReference type="ARBA" id="ARBA00023027"/>
    </source>
</evidence>
<dbReference type="Pfam" id="PF00374">
    <property type="entry name" value="NiFeSe_Hases"/>
    <property type="match status" value="1"/>
</dbReference>
<dbReference type="EMBL" id="CP042305">
    <property type="protein sequence ID" value="QDZ14338.1"/>
    <property type="molecule type" value="Genomic_DNA"/>
</dbReference>
<dbReference type="GO" id="GO:0008137">
    <property type="term" value="F:NADH dehydrogenase (ubiquinone) activity"/>
    <property type="evidence" value="ECO:0007669"/>
    <property type="project" value="InterPro"/>
</dbReference>